<dbReference type="AlphaFoldDB" id="A0A9N8DHR7"/>
<name>A0A9N8DHR7_9STRA</name>
<evidence type="ECO:0000256" key="2">
    <source>
        <dbReference type="SAM" id="Phobius"/>
    </source>
</evidence>
<feature type="region of interest" description="Disordered" evidence="1">
    <location>
        <begin position="470"/>
        <end position="490"/>
    </location>
</feature>
<evidence type="ECO:0000313" key="5">
    <source>
        <dbReference type="Proteomes" id="UP001153069"/>
    </source>
</evidence>
<reference evidence="4" key="1">
    <citation type="submission" date="2020-06" db="EMBL/GenBank/DDBJ databases">
        <authorList>
            <consortium name="Plant Systems Biology data submission"/>
        </authorList>
    </citation>
    <scope>NUCLEOTIDE SEQUENCE</scope>
    <source>
        <strain evidence="4">D6</strain>
    </source>
</reference>
<accession>A0A9N8DHR7</accession>
<evidence type="ECO:0000256" key="3">
    <source>
        <dbReference type="SAM" id="SignalP"/>
    </source>
</evidence>
<keyword evidence="2" id="KW-1133">Transmembrane helix</keyword>
<proteinExistence type="predicted"/>
<feature type="region of interest" description="Disordered" evidence="1">
    <location>
        <begin position="340"/>
        <end position="359"/>
    </location>
</feature>
<evidence type="ECO:0000313" key="4">
    <source>
        <dbReference type="EMBL" id="CAB9500765.1"/>
    </source>
</evidence>
<keyword evidence="2" id="KW-0472">Membrane</keyword>
<sequence>MTLLRLPFVILSVLLCLVNLTNGQATTSDANGINLLGSDFSLLLENGVLLTPSLAESTENCQTPYRILQICLRSECPDFTNVCPTNTSSNPQNTGRLTCTGIAETICTTYKDCCMTDCALELQTLAICVGENGNNNPKGLVCEEPSCDDSVLQNTTTEAPTDPNLRECELVDTNDQGQQHFICQHVANVTSIYSTNTKPFEADIICSVPPDGGVGFDYNDCQCQGATVFGEFVQECSCQICNSSPGKYSIALDCRNDILDPFVIDDCIEQTCQGGCIRMPPDVPSIMPTTSAQPTQPMTIAQPINPTPAMPSTAPSIQSSAGLLTTGTGLPTLGTGLPTSSNITMAPSQESSTTTTVLTYPSSSSPSVVLTVMPTKNQPSLPPSLSPAAVTPSHLRRTSVPTVAPSTMSPSISPRTPLPIAAPPPPTVSPIRQNSTLASFVGALLATIGLIVVLVVAKKGNITELTRVQHGGSATSPGIQQSRLSQTLNS</sequence>
<feature type="compositionally biased region" description="Polar residues" evidence="1">
    <location>
        <begin position="340"/>
        <end position="350"/>
    </location>
</feature>
<dbReference type="EMBL" id="CAICTM010000090">
    <property type="protein sequence ID" value="CAB9500765.1"/>
    <property type="molecule type" value="Genomic_DNA"/>
</dbReference>
<gene>
    <name evidence="4" type="ORF">SEMRO_91_G047800.1</name>
</gene>
<evidence type="ECO:0000256" key="1">
    <source>
        <dbReference type="SAM" id="MobiDB-lite"/>
    </source>
</evidence>
<keyword evidence="2" id="KW-0812">Transmembrane</keyword>
<feature type="signal peptide" evidence="3">
    <location>
        <begin position="1"/>
        <end position="23"/>
    </location>
</feature>
<feature type="chain" id="PRO_5040364443" evidence="3">
    <location>
        <begin position="24"/>
        <end position="490"/>
    </location>
</feature>
<feature type="compositionally biased region" description="Polar residues" evidence="1">
    <location>
        <begin position="399"/>
        <end position="412"/>
    </location>
</feature>
<dbReference type="Proteomes" id="UP001153069">
    <property type="component" value="Unassembled WGS sequence"/>
</dbReference>
<comment type="caution">
    <text evidence="4">The sequence shown here is derived from an EMBL/GenBank/DDBJ whole genome shotgun (WGS) entry which is preliminary data.</text>
</comment>
<protein>
    <submittedName>
        <fullName evidence="4">Uncharacterized protein</fullName>
    </submittedName>
</protein>
<feature type="transmembrane region" description="Helical" evidence="2">
    <location>
        <begin position="437"/>
        <end position="457"/>
    </location>
</feature>
<keyword evidence="3" id="KW-0732">Signal</keyword>
<feature type="compositionally biased region" description="Polar residues" evidence="1">
    <location>
        <begin position="472"/>
        <end position="490"/>
    </location>
</feature>
<keyword evidence="5" id="KW-1185">Reference proteome</keyword>
<feature type="region of interest" description="Disordered" evidence="1">
    <location>
        <begin position="376"/>
        <end position="418"/>
    </location>
</feature>
<organism evidence="4 5">
    <name type="scientific">Seminavis robusta</name>
    <dbReference type="NCBI Taxonomy" id="568900"/>
    <lineage>
        <taxon>Eukaryota</taxon>
        <taxon>Sar</taxon>
        <taxon>Stramenopiles</taxon>
        <taxon>Ochrophyta</taxon>
        <taxon>Bacillariophyta</taxon>
        <taxon>Bacillariophyceae</taxon>
        <taxon>Bacillariophycidae</taxon>
        <taxon>Naviculales</taxon>
        <taxon>Naviculaceae</taxon>
        <taxon>Seminavis</taxon>
    </lineage>
</organism>